<evidence type="ECO:0008006" key="5">
    <source>
        <dbReference type="Google" id="ProtNLM"/>
    </source>
</evidence>
<dbReference type="AlphaFoldDB" id="A0A9W7ZWJ8"/>
<name>A0A9W7ZWJ8_9FUNG</name>
<accession>A0A9W7ZWJ8</accession>
<dbReference type="Proteomes" id="UP001150538">
    <property type="component" value="Unassembled WGS sequence"/>
</dbReference>
<protein>
    <recommendedName>
        <fullName evidence="5">MARVEL domain-containing protein</fullName>
    </recommendedName>
</protein>
<dbReference type="OrthoDB" id="10606957at2759"/>
<feature type="region of interest" description="Disordered" evidence="1">
    <location>
        <begin position="211"/>
        <end position="246"/>
    </location>
</feature>
<feature type="transmembrane region" description="Helical" evidence="2">
    <location>
        <begin position="125"/>
        <end position="145"/>
    </location>
</feature>
<evidence type="ECO:0000313" key="3">
    <source>
        <dbReference type="EMBL" id="KAJ1912197.1"/>
    </source>
</evidence>
<keyword evidence="2" id="KW-0812">Transmembrane</keyword>
<feature type="transmembrane region" description="Helical" evidence="2">
    <location>
        <begin position="91"/>
        <end position="113"/>
    </location>
</feature>
<sequence length="246" mass="26852">MKALSSSQGKLYLANFAAFMVLTVLVFCISCGVVAKFKKTQQDFTYNREAAYYIFVTLITILLSPIQFDVSSKLRPLFSAMPLSQPGMGRLVTNSVLAVFWFAAIIAGAVGGGKSSCKGFSNCQAYKAAVAFSWFAFASLCFLWWSSLKRFSTVKLANGEVGSGGIGPNSGAGIESKYTLNSGSGVGGVSSAQLESQNHFTQSQQTYNSAVYAPYPPQHQQDQYPPSQQQYPQQQQQQQQQQQLQY</sequence>
<evidence type="ECO:0000256" key="1">
    <source>
        <dbReference type="SAM" id="MobiDB-lite"/>
    </source>
</evidence>
<gene>
    <name evidence="3" type="ORF">H4219_005692</name>
</gene>
<proteinExistence type="predicted"/>
<feature type="compositionally biased region" description="Low complexity" evidence="1">
    <location>
        <begin position="218"/>
        <end position="246"/>
    </location>
</feature>
<dbReference type="EMBL" id="JANBPU010000369">
    <property type="protein sequence ID" value="KAJ1912197.1"/>
    <property type="molecule type" value="Genomic_DNA"/>
</dbReference>
<feature type="transmembrane region" description="Helical" evidence="2">
    <location>
        <begin position="12"/>
        <end position="35"/>
    </location>
</feature>
<keyword evidence="2" id="KW-1133">Transmembrane helix</keyword>
<organism evidence="3 4">
    <name type="scientific">Mycoemilia scoparia</name>
    <dbReference type="NCBI Taxonomy" id="417184"/>
    <lineage>
        <taxon>Eukaryota</taxon>
        <taxon>Fungi</taxon>
        <taxon>Fungi incertae sedis</taxon>
        <taxon>Zoopagomycota</taxon>
        <taxon>Kickxellomycotina</taxon>
        <taxon>Kickxellomycetes</taxon>
        <taxon>Kickxellales</taxon>
        <taxon>Kickxellaceae</taxon>
        <taxon>Mycoemilia</taxon>
    </lineage>
</organism>
<keyword evidence="4" id="KW-1185">Reference proteome</keyword>
<feature type="transmembrane region" description="Helical" evidence="2">
    <location>
        <begin position="50"/>
        <end position="70"/>
    </location>
</feature>
<reference evidence="3" key="1">
    <citation type="submission" date="2022-07" db="EMBL/GenBank/DDBJ databases">
        <title>Phylogenomic reconstructions and comparative analyses of Kickxellomycotina fungi.</title>
        <authorList>
            <person name="Reynolds N.K."/>
            <person name="Stajich J.E."/>
            <person name="Barry K."/>
            <person name="Grigoriev I.V."/>
            <person name="Crous P."/>
            <person name="Smith M.E."/>
        </authorList>
    </citation>
    <scope>NUCLEOTIDE SEQUENCE</scope>
    <source>
        <strain evidence="3">NBRC 100468</strain>
    </source>
</reference>
<comment type="caution">
    <text evidence="3">The sequence shown here is derived from an EMBL/GenBank/DDBJ whole genome shotgun (WGS) entry which is preliminary data.</text>
</comment>
<evidence type="ECO:0000256" key="2">
    <source>
        <dbReference type="SAM" id="Phobius"/>
    </source>
</evidence>
<evidence type="ECO:0000313" key="4">
    <source>
        <dbReference type="Proteomes" id="UP001150538"/>
    </source>
</evidence>
<keyword evidence="2" id="KW-0472">Membrane</keyword>